<evidence type="ECO:0008006" key="4">
    <source>
        <dbReference type="Google" id="ProtNLM"/>
    </source>
</evidence>
<dbReference type="RefSeq" id="WP_181070249.1">
    <property type="nucleotide sequence ID" value="NZ_JAAMRF010000003.1"/>
</dbReference>
<organism evidence="2 3">
    <name type="scientific">Stutzerimonas azotifigens</name>
    <dbReference type="NCBI Taxonomy" id="291995"/>
    <lineage>
        <taxon>Bacteria</taxon>
        <taxon>Pseudomonadati</taxon>
        <taxon>Pseudomonadota</taxon>
        <taxon>Gammaproteobacteria</taxon>
        <taxon>Pseudomonadales</taxon>
        <taxon>Pseudomonadaceae</taxon>
        <taxon>Stutzerimonas</taxon>
    </lineage>
</organism>
<sequence>MKFISWLGLTVCAVAALGYLGQGNYNMAGLMIALAVVSLINIRRKHGRNDRPPSP</sequence>
<evidence type="ECO:0000313" key="2">
    <source>
        <dbReference type="EMBL" id="MBA1273328.1"/>
    </source>
</evidence>
<accession>A0ABR5YZF3</accession>
<feature type="transmembrane region" description="Helical" evidence="1">
    <location>
        <begin position="25"/>
        <end position="42"/>
    </location>
</feature>
<keyword evidence="1" id="KW-0472">Membrane</keyword>
<keyword evidence="1" id="KW-0812">Transmembrane</keyword>
<gene>
    <name evidence="2" type="ORF">G7026_08180</name>
</gene>
<name>A0ABR5YZF3_9GAMM</name>
<evidence type="ECO:0000256" key="1">
    <source>
        <dbReference type="SAM" id="Phobius"/>
    </source>
</evidence>
<proteinExistence type="predicted"/>
<comment type="caution">
    <text evidence="2">The sequence shown here is derived from an EMBL/GenBank/DDBJ whole genome shotgun (WGS) entry which is preliminary data.</text>
</comment>
<protein>
    <recommendedName>
        <fullName evidence="4">Lipoprotein</fullName>
    </recommendedName>
</protein>
<keyword evidence="3" id="KW-1185">Reference proteome</keyword>
<reference evidence="2 3" key="1">
    <citation type="submission" date="2020-02" db="EMBL/GenBank/DDBJ databases">
        <title>Synteny-based analysis reveals conserved mechanism for high triclosan tolerance in Pseudomonas, as well as instances of horizontal transfer.</title>
        <authorList>
            <person name="Mcfarland A.G."/>
            <person name="Bertucci H.K."/>
            <person name="Litmann E."/>
            <person name="Shen J."/>
            <person name="Huttenhower C."/>
            <person name="Hartmann E.M."/>
        </authorList>
    </citation>
    <scope>NUCLEOTIDE SEQUENCE [LARGE SCALE GENOMIC DNA]</scope>
    <source>
        <strain evidence="2 3">115A1</strain>
    </source>
</reference>
<keyword evidence="1" id="KW-1133">Transmembrane helix</keyword>
<dbReference type="EMBL" id="JAAMRF010000003">
    <property type="protein sequence ID" value="MBA1273328.1"/>
    <property type="molecule type" value="Genomic_DNA"/>
</dbReference>
<evidence type="ECO:0000313" key="3">
    <source>
        <dbReference type="Proteomes" id="UP000786387"/>
    </source>
</evidence>
<dbReference type="Proteomes" id="UP000786387">
    <property type="component" value="Unassembled WGS sequence"/>
</dbReference>